<comment type="cofactor">
    <cofactor evidence="1">
        <name>Mg(2+)</name>
        <dbReference type="ChEBI" id="CHEBI:18420"/>
    </cofactor>
</comment>
<reference evidence="9" key="1">
    <citation type="journal article" date="2022" name="Plant J.">
        <title>Strategies of tolerance reflected in two North American maple genomes.</title>
        <authorList>
            <person name="McEvoy S.L."/>
            <person name="Sezen U.U."/>
            <person name="Trouern-Trend A."/>
            <person name="McMahon S.M."/>
            <person name="Schaberg P.G."/>
            <person name="Yang J."/>
            <person name="Wegrzyn J.L."/>
            <person name="Swenson N.G."/>
        </authorList>
    </citation>
    <scope>NUCLEOTIDE SEQUENCE</scope>
    <source>
        <strain evidence="9">NS2018</strain>
    </source>
</reference>
<evidence type="ECO:0000256" key="2">
    <source>
        <dbReference type="ARBA" id="ARBA00004173"/>
    </source>
</evidence>
<gene>
    <name evidence="9" type="ORF">LWI29_023382</name>
</gene>
<dbReference type="GO" id="GO:0046872">
    <property type="term" value="F:metal ion binding"/>
    <property type="evidence" value="ECO:0007669"/>
    <property type="project" value="UniProtKB-KW"/>
</dbReference>
<evidence type="ECO:0000256" key="3">
    <source>
        <dbReference type="ARBA" id="ARBA00006706"/>
    </source>
</evidence>
<keyword evidence="7" id="KW-0496">Mitochondrion</keyword>
<proteinExistence type="inferred from homology"/>
<accession>A0AA39VGL6</accession>
<dbReference type="FunFam" id="1.10.600.10:FF:000015">
    <property type="entry name" value="Solanesyl diphosphate synthase 3, chloroplastic/mitochondrial"/>
    <property type="match status" value="1"/>
</dbReference>
<dbReference type="PROSITE" id="PS00723">
    <property type="entry name" value="POLYPRENYL_SYNTHASE_1"/>
    <property type="match status" value="2"/>
</dbReference>
<evidence type="ECO:0000256" key="5">
    <source>
        <dbReference type="ARBA" id="ARBA00022723"/>
    </source>
</evidence>
<evidence type="ECO:0000256" key="6">
    <source>
        <dbReference type="ARBA" id="ARBA00022842"/>
    </source>
</evidence>
<reference evidence="9" key="2">
    <citation type="submission" date="2023-06" db="EMBL/GenBank/DDBJ databases">
        <authorList>
            <person name="Swenson N.G."/>
            <person name="Wegrzyn J.L."/>
            <person name="Mcevoy S.L."/>
        </authorList>
    </citation>
    <scope>NUCLEOTIDE SEQUENCE</scope>
    <source>
        <strain evidence="9">NS2018</strain>
        <tissue evidence="9">Leaf</tissue>
    </source>
</reference>
<dbReference type="InterPro" id="IPR033749">
    <property type="entry name" value="Polyprenyl_synt_CS"/>
</dbReference>
<dbReference type="GO" id="GO:1990234">
    <property type="term" value="C:transferase complex"/>
    <property type="evidence" value="ECO:0007669"/>
    <property type="project" value="TreeGrafter"/>
</dbReference>
<organism evidence="9 10">
    <name type="scientific">Acer saccharum</name>
    <name type="common">Sugar maple</name>
    <dbReference type="NCBI Taxonomy" id="4024"/>
    <lineage>
        <taxon>Eukaryota</taxon>
        <taxon>Viridiplantae</taxon>
        <taxon>Streptophyta</taxon>
        <taxon>Embryophyta</taxon>
        <taxon>Tracheophyta</taxon>
        <taxon>Spermatophyta</taxon>
        <taxon>Magnoliopsida</taxon>
        <taxon>eudicotyledons</taxon>
        <taxon>Gunneridae</taxon>
        <taxon>Pentapetalae</taxon>
        <taxon>rosids</taxon>
        <taxon>malvids</taxon>
        <taxon>Sapindales</taxon>
        <taxon>Sapindaceae</taxon>
        <taxon>Hippocastanoideae</taxon>
        <taxon>Acereae</taxon>
        <taxon>Acer</taxon>
    </lineage>
</organism>
<dbReference type="Proteomes" id="UP001168877">
    <property type="component" value="Unassembled WGS sequence"/>
</dbReference>
<evidence type="ECO:0000256" key="4">
    <source>
        <dbReference type="ARBA" id="ARBA00022679"/>
    </source>
</evidence>
<dbReference type="PROSITE" id="PS00444">
    <property type="entry name" value="POLYPRENYL_SYNTHASE_2"/>
    <property type="match status" value="2"/>
</dbReference>
<dbReference type="Gene3D" id="1.10.600.10">
    <property type="entry name" value="Farnesyl Diphosphate Synthase"/>
    <property type="match status" value="2"/>
</dbReference>
<dbReference type="GO" id="GO:0004659">
    <property type="term" value="F:prenyltransferase activity"/>
    <property type="evidence" value="ECO:0007669"/>
    <property type="project" value="InterPro"/>
</dbReference>
<comment type="caution">
    <text evidence="9">The sequence shown here is derived from an EMBL/GenBank/DDBJ whole genome shotgun (WGS) entry which is preliminary data.</text>
</comment>
<dbReference type="InterPro" id="IPR008949">
    <property type="entry name" value="Isoprenoid_synthase_dom_sf"/>
</dbReference>
<comment type="similarity">
    <text evidence="3">Belongs to the FPP/GGPP synthase family.</text>
</comment>
<keyword evidence="5" id="KW-0479">Metal-binding</keyword>
<sequence length="719" mass="78965">MSFSWRFCRIIATTPRNRFIEKVLCFKETYSWTSPALRSVGRQIHQQRCSVTEEQLDPFSLVADELSIITKRLRSVVGSEVPKLASAAGYFFKAGVEGKMIRPMVLMLMATALNVPRHELPTDGVQETLTHKLRTRHQYIAEVTEMIHVASLIHDDVLDDADTRRGVGSLSIVMGNKLAVLSANFLLSRAFATLVTLKNTEVISLMATSIQNLIAGEIKQMTVTAEQRYSMECYMQKTYYKTASLVSNSCKAIAVVADQTEEVAMLAFEYGKNLGLAFQLIDDILDFTGKSASLGKASLTDIKHGIITAPILFAIEEFPQLSTIVDRGFDNPANIDTVLEYLGKSHGIQRTMELAMKHANLAAAAITSLPESNDVDEQVDPFSLVADELSIITKRLRSVVGSKVPKLNSAAGYFFKAGVEGKLICPMVLLLMATALNVSRHELPTDGVQETSTQKLRTRQQLIAEITEMIHVASLIHDDVLDDADTRRGIGSLSFVMGNKLAVLTADLLLSRAFVALSTLENTEVISLMATAFQNLVAGETMQMTATAEQQCSMECYMQKTYYKTASLVSNSCKAIALLGDQTEEVAMLAFEYGKNLGLAFQLIDDILDFTGKSASLGKASLTDIQHGIITAPILFAIEEFPQLSTIVDRGFDNPTNIDTVLEYLGKSRGIQRTMELAMEHANLAAAAITSLPESNDVDVRKSRKALVNLTQNIITRNK</sequence>
<protein>
    <submittedName>
        <fullName evidence="9">Uncharacterized protein</fullName>
    </submittedName>
</protein>
<keyword evidence="8" id="KW-0414">Isoprene biosynthesis</keyword>
<keyword evidence="4" id="KW-0808">Transferase</keyword>
<evidence type="ECO:0000313" key="9">
    <source>
        <dbReference type="EMBL" id="KAK0579250.1"/>
    </source>
</evidence>
<dbReference type="GO" id="GO:0005739">
    <property type="term" value="C:mitochondrion"/>
    <property type="evidence" value="ECO:0007669"/>
    <property type="project" value="UniProtKB-SubCell"/>
</dbReference>
<dbReference type="SFLD" id="SFLDS00005">
    <property type="entry name" value="Isoprenoid_Synthase_Type_I"/>
    <property type="match status" value="2"/>
</dbReference>
<evidence type="ECO:0000256" key="8">
    <source>
        <dbReference type="ARBA" id="ARBA00023229"/>
    </source>
</evidence>
<evidence type="ECO:0000256" key="7">
    <source>
        <dbReference type="ARBA" id="ARBA00023128"/>
    </source>
</evidence>
<dbReference type="Pfam" id="PF00348">
    <property type="entry name" value="polyprenyl_synt"/>
    <property type="match status" value="2"/>
</dbReference>
<dbReference type="InterPro" id="IPR000092">
    <property type="entry name" value="Polyprenyl_synt"/>
</dbReference>
<dbReference type="AlphaFoldDB" id="A0AA39VGL6"/>
<dbReference type="PANTHER" id="PTHR12001:SF69">
    <property type="entry name" value="ALL TRANS-POLYPRENYL-DIPHOSPHATE SYNTHASE PDSS1"/>
    <property type="match status" value="1"/>
</dbReference>
<keyword evidence="6" id="KW-0460">Magnesium</keyword>
<evidence type="ECO:0000256" key="1">
    <source>
        <dbReference type="ARBA" id="ARBA00001946"/>
    </source>
</evidence>
<evidence type="ECO:0000313" key="10">
    <source>
        <dbReference type="Proteomes" id="UP001168877"/>
    </source>
</evidence>
<dbReference type="SUPFAM" id="SSF48576">
    <property type="entry name" value="Terpenoid synthases"/>
    <property type="match status" value="2"/>
</dbReference>
<dbReference type="PANTHER" id="PTHR12001">
    <property type="entry name" value="GERANYLGERANYL PYROPHOSPHATE SYNTHASE"/>
    <property type="match status" value="1"/>
</dbReference>
<dbReference type="CDD" id="cd00685">
    <property type="entry name" value="Trans_IPPS_HT"/>
    <property type="match status" value="2"/>
</dbReference>
<dbReference type="EMBL" id="JAUESC010000385">
    <property type="protein sequence ID" value="KAK0579250.1"/>
    <property type="molecule type" value="Genomic_DNA"/>
</dbReference>
<dbReference type="GO" id="GO:0008299">
    <property type="term" value="P:isoprenoid biosynthetic process"/>
    <property type="evidence" value="ECO:0007669"/>
    <property type="project" value="UniProtKB-KW"/>
</dbReference>
<name>A0AA39VGL6_ACESA</name>
<keyword evidence="10" id="KW-1185">Reference proteome</keyword>
<dbReference type="GO" id="GO:0006744">
    <property type="term" value="P:ubiquinone biosynthetic process"/>
    <property type="evidence" value="ECO:0007669"/>
    <property type="project" value="TreeGrafter"/>
</dbReference>
<comment type="subcellular location">
    <subcellularLocation>
        <location evidence="2">Mitochondrion</location>
    </subcellularLocation>
</comment>